<evidence type="ECO:0000313" key="1">
    <source>
        <dbReference type="EMBL" id="KDN27716.1"/>
    </source>
</evidence>
<protein>
    <recommendedName>
        <fullName evidence="3">Phage tail protein</fullName>
    </recommendedName>
</protein>
<reference evidence="1 2" key="1">
    <citation type="submission" date="2014-02" db="EMBL/GenBank/DDBJ databases">
        <title>Vibrio fortis Dalian14 Genome Sequencing.</title>
        <authorList>
            <person name="Wang Y."/>
            <person name="Song L."/>
            <person name="Liu G."/>
            <person name="Ding J."/>
        </authorList>
    </citation>
    <scope>NUCLEOTIDE SEQUENCE [LARGE SCALE GENOMIC DNA]</scope>
    <source>
        <strain evidence="1 2">Dalian14</strain>
    </source>
</reference>
<dbReference type="Pfam" id="PF06891">
    <property type="entry name" value="P2_Phage_GpR"/>
    <property type="match status" value="1"/>
</dbReference>
<dbReference type="EMBL" id="JFFR01000025">
    <property type="protein sequence ID" value="KDN27716.1"/>
    <property type="molecule type" value="Genomic_DNA"/>
</dbReference>
<organism evidence="1 2">
    <name type="scientific">Vibrio fortis</name>
    <dbReference type="NCBI Taxonomy" id="212667"/>
    <lineage>
        <taxon>Bacteria</taxon>
        <taxon>Pseudomonadati</taxon>
        <taxon>Pseudomonadota</taxon>
        <taxon>Gammaproteobacteria</taxon>
        <taxon>Vibrionales</taxon>
        <taxon>Vibrionaceae</taxon>
        <taxon>Vibrio</taxon>
    </lineage>
</organism>
<name>A0A066UJY5_9VIBR</name>
<accession>A0A066UJY5</accession>
<keyword evidence="2" id="KW-1185">Reference proteome</keyword>
<sequence>MSETAYNKTKLEHLTDYIVSHLNSNVLDNKIDAWQENGSIVPSGEDRGNDGYIACYWKYNAVVSVEEFPHQLLDPRCLLALVACWLSDHEEDRNEQELEDPTLSVDVISNEVADVSIELELMEPIELVPDSEAGMITWRGIKYRVQAVEIYTAEEAELVNETDD</sequence>
<comment type="caution">
    <text evidence="1">The sequence shown here is derived from an EMBL/GenBank/DDBJ whole genome shotgun (WGS) entry which is preliminary data.</text>
</comment>
<evidence type="ECO:0008006" key="3">
    <source>
        <dbReference type="Google" id="ProtNLM"/>
    </source>
</evidence>
<dbReference type="AlphaFoldDB" id="A0A066UJY5"/>
<proteinExistence type="predicted"/>
<dbReference type="InterPro" id="IPR009678">
    <property type="entry name" value="Phage_tail_completion_R"/>
</dbReference>
<dbReference type="STRING" id="212667.VFDL14_01670"/>
<evidence type="ECO:0000313" key="2">
    <source>
        <dbReference type="Proteomes" id="UP000027219"/>
    </source>
</evidence>
<dbReference type="RefSeq" id="WP_032551937.1">
    <property type="nucleotide sequence ID" value="NZ_JFFR01000025.1"/>
</dbReference>
<gene>
    <name evidence="1" type="ORF">VFDL14_01670</name>
</gene>
<dbReference type="OrthoDB" id="5816387at2"/>
<dbReference type="Proteomes" id="UP000027219">
    <property type="component" value="Unassembled WGS sequence"/>
</dbReference>